<keyword evidence="3" id="KW-1185">Reference proteome</keyword>
<gene>
    <name evidence="2" type="ORF">HK099_003355</name>
</gene>
<dbReference type="InterPro" id="IPR036047">
    <property type="entry name" value="F-box-like_dom_sf"/>
</dbReference>
<dbReference type="SUPFAM" id="SSF81383">
    <property type="entry name" value="F-box domain"/>
    <property type="match status" value="1"/>
</dbReference>
<dbReference type="SMART" id="SM00256">
    <property type="entry name" value="FBOX"/>
    <property type="match status" value="1"/>
</dbReference>
<evidence type="ECO:0000313" key="3">
    <source>
        <dbReference type="Proteomes" id="UP001211065"/>
    </source>
</evidence>
<comment type="caution">
    <text evidence="2">The sequence shown here is derived from an EMBL/GenBank/DDBJ whole genome shotgun (WGS) entry which is preliminary data.</text>
</comment>
<dbReference type="EMBL" id="JADGJW010000220">
    <property type="protein sequence ID" value="KAJ3221595.1"/>
    <property type="molecule type" value="Genomic_DNA"/>
</dbReference>
<proteinExistence type="predicted"/>
<feature type="domain" description="F-box" evidence="1">
    <location>
        <begin position="96"/>
        <end position="141"/>
    </location>
</feature>
<dbReference type="InterPro" id="IPR001810">
    <property type="entry name" value="F-box_dom"/>
</dbReference>
<dbReference type="Proteomes" id="UP001211065">
    <property type="component" value="Unassembled WGS sequence"/>
</dbReference>
<dbReference type="AlphaFoldDB" id="A0AAD5XYW7"/>
<accession>A0AAD5XYW7</accession>
<reference evidence="2" key="1">
    <citation type="submission" date="2020-05" db="EMBL/GenBank/DDBJ databases">
        <title>Phylogenomic resolution of chytrid fungi.</title>
        <authorList>
            <person name="Stajich J.E."/>
            <person name="Amses K."/>
            <person name="Simmons R."/>
            <person name="Seto K."/>
            <person name="Myers J."/>
            <person name="Bonds A."/>
            <person name="Quandt C.A."/>
            <person name="Barry K."/>
            <person name="Liu P."/>
            <person name="Grigoriev I."/>
            <person name="Longcore J.E."/>
            <person name="James T.Y."/>
        </authorList>
    </citation>
    <scope>NUCLEOTIDE SEQUENCE</scope>
    <source>
        <strain evidence="2">JEL0476</strain>
    </source>
</reference>
<evidence type="ECO:0000259" key="1">
    <source>
        <dbReference type="PROSITE" id="PS50181"/>
    </source>
</evidence>
<dbReference type="PROSITE" id="PS50181">
    <property type="entry name" value="FBOX"/>
    <property type="match status" value="1"/>
</dbReference>
<organism evidence="2 3">
    <name type="scientific">Clydaea vesicula</name>
    <dbReference type="NCBI Taxonomy" id="447962"/>
    <lineage>
        <taxon>Eukaryota</taxon>
        <taxon>Fungi</taxon>
        <taxon>Fungi incertae sedis</taxon>
        <taxon>Chytridiomycota</taxon>
        <taxon>Chytridiomycota incertae sedis</taxon>
        <taxon>Chytridiomycetes</taxon>
        <taxon>Lobulomycetales</taxon>
        <taxon>Lobulomycetaceae</taxon>
        <taxon>Clydaea</taxon>
    </lineage>
</organism>
<dbReference type="Pfam" id="PF12937">
    <property type="entry name" value="F-box-like"/>
    <property type="match status" value="1"/>
</dbReference>
<sequence>MHYINNLVKALAVCLIEAHKHNPTGSSGDKTGHLVAFFTASQKLMDVKSKRALGDASSFGLKISEIWNCNDIGVKDKTKIHDSNKKNFEKEVSSSKNKSIILPQELLEKIFNLLTQNDLFNISLTSKKFNNFVIPLLYKKPTITSPKNFCIFLNTIFTDDYNNANSSLWKYEYFVETIYFSPTNVGSFESIVATDSCISLDLNQVHSVLFRFLNFDRGIESYGGHPIFLMLLTTAKITFPTLLSIREKNKDFFEGPAIKTSEGSWY</sequence>
<protein>
    <recommendedName>
        <fullName evidence="1">F-box domain-containing protein</fullName>
    </recommendedName>
</protein>
<evidence type="ECO:0000313" key="2">
    <source>
        <dbReference type="EMBL" id="KAJ3221595.1"/>
    </source>
</evidence>
<name>A0AAD5XYW7_9FUNG</name>